<dbReference type="InterPro" id="IPR004254">
    <property type="entry name" value="AdipoR/HlyIII-related"/>
</dbReference>
<keyword evidence="5 8" id="KW-1133">Transmembrane helix</keyword>
<feature type="transmembrane region" description="Helical" evidence="8">
    <location>
        <begin position="48"/>
        <end position="73"/>
    </location>
</feature>
<evidence type="ECO:0000256" key="5">
    <source>
        <dbReference type="ARBA" id="ARBA00022989"/>
    </source>
</evidence>
<feature type="binding site" evidence="7">
    <location>
        <position position="68"/>
    </location>
    <ligand>
        <name>Zn(2+)</name>
        <dbReference type="ChEBI" id="CHEBI:29105"/>
    </ligand>
</feature>
<evidence type="ECO:0000256" key="8">
    <source>
        <dbReference type="SAM" id="Phobius"/>
    </source>
</evidence>
<dbReference type="NCBIfam" id="TIGR01065">
    <property type="entry name" value="hlyIII"/>
    <property type="match status" value="1"/>
</dbReference>
<feature type="transmembrane region" description="Helical" evidence="8">
    <location>
        <begin position="109"/>
        <end position="129"/>
    </location>
</feature>
<evidence type="ECO:0000256" key="6">
    <source>
        <dbReference type="ARBA" id="ARBA00023136"/>
    </source>
</evidence>
<dbReference type="PANTHER" id="PTHR20855:SF3">
    <property type="entry name" value="LD03007P"/>
    <property type="match status" value="1"/>
</dbReference>
<feature type="transmembrane region" description="Helical" evidence="8">
    <location>
        <begin position="188"/>
        <end position="211"/>
    </location>
</feature>
<protein>
    <submittedName>
        <fullName evidence="9">Membrane hemolysin III like protein</fullName>
    </submittedName>
</protein>
<keyword evidence="7" id="KW-0862">Zinc</keyword>
<dbReference type="OrthoDB" id="9813689at2"/>
<sequence length="212" mass="23803">MQPQKTKQTVLIEIANTISHGVGVILAVIGLIFLMLTAGTSANLTRVFAFSIYGGVLILFYLASTMFHALVFTRAHHLFQIFDHCMIFILIGATYTPYCLVSIKGWLGWVLLAIIWVMAVCGVVYKCIYLNKVTPWSTAIYVVMGWMCVIAFKPLWHALTPVGFFLLVIGGVFFTVGALVYSKHNFIYAHLIWHFFVLAGTISMYFSILLFV</sequence>
<comment type="caution">
    <text evidence="9">The sequence shown here is derived from an EMBL/GenBank/DDBJ whole genome shotgun (WGS) entry which is preliminary data.</text>
</comment>
<dbReference type="AlphaFoldDB" id="A0A0D1A5Q8"/>
<feature type="transmembrane region" description="Helical" evidence="8">
    <location>
        <begin position="136"/>
        <end position="156"/>
    </location>
</feature>
<comment type="similarity">
    <text evidence="2">Belongs to the UPF0073 (Hly-III) family.</text>
</comment>
<gene>
    <name evidence="9" type="ORF">WDC_1386</name>
</gene>
<feature type="transmembrane region" description="Helical" evidence="8">
    <location>
        <begin position="21"/>
        <end position="42"/>
    </location>
</feature>
<keyword evidence="3" id="KW-1003">Cell membrane</keyword>
<feature type="transmembrane region" description="Helical" evidence="8">
    <location>
        <begin position="85"/>
        <end position="103"/>
    </location>
</feature>
<proteinExistence type="inferred from homology"/>
<dbReference type="STRING" id="1335616.WDC_1386"/>
<dbReference type="GO" id="GO:0005886">
    <property type="term" value="C:plasma membrane"/>
    <property type="evidence" value="ECO:0007669"/>
    <property type="project" value="UniProtKB-SubCell"/>
</dbReference>
<dbReference type="PATRIC" id="fig|1335616.4.peg.1389"/>
<evidence type="ECO:0000256" key="1">
    <source>
        <dbReference type="ARBA" id="ARBA00004651"/>
    </source>
</evidence>
<dbReference type="Pfam" id="PF03006">
    <property type="entry name" value="HlyIII"/>
    <property type="match status" value="1"/>
</dbReference>
<evidence type="ECO:0000256" key="7">
    <source>
        <dbReference type="PIRSR" id="PIRSR604254-1"/>
    </source>
</evidence>
<keyword evidence="4 8" id="KW-0812">Transmembrane</keyword>
<evidence type="ECO:0000256" key="4">
    <source>
        <dbReference type="ARBA" id="ARBA00022692"/>
    </source>
</evidence>
<reference evidence="9 10" key="1">
    <citation type="submission" date="2013-08" db="EMBL/GenBank/DDBJ databases">
        <title>Lactobacillus wasatchii sp. WDC04, a late gas producing bacteria isolated from aged chedder cheese.</title>
        <authorList>
            <person name="Oberg C.J."/>
            <person name="Culumber M."/>
            <person name="McMahon D.J."/>
            <person name="Broadbent J.R."/>
            <person name="Oberg T.S."/>
            <person name="Ortaki F."/>
        </authorList>
    </citation>
    <scope>NUCLEOTIDE SEQUENCE [LARGE SCALE GENOMIC DNA]</scope>
    <source>
        <strain evidence="9 10">WDC04</strain>
    </source>
</reference>
<name>A0A0D1A5Q8_9LACO</name>
<feature type="binding site" evidence="7">
    <location>
        <position position="190"/>
    </location>
    <ligand>
        <name>Zn(2+)</name>
        <dbReference type="ChEBI" id="CHEBI:29105"/>
    </ligand>
</feature>
<dbReference type="PANTHER" id="PTHR20855">
    <property type="entry name" value="ADIPOR/PROGESTIN RECEPTOR-RELATED"/>
    <property type="match status" value="1"/>
</dbReference>
<comment type="subcellular location">
    <subcellularLocation>
        <location evidence="1">Cell membrane</location>
        <topology evidence="1">Multi-pass membrane protein</topology>
    </subcellularLocation>
</comment>
<dbReference type="Proteomes" id="UP000032279">
    <property type="component" value="Unassembled WGS sequence"/>
</dbReference>
<keyword evidence="7" id="KW-0479">Metal-binding</keyword>
<evidence type="ECO:0000256" key="3">
    <source>
        <dbReference type="ARBA" id="ARBA00022475"/>
    </source>
</evidence>
<dbReference type="GO" id="GO:0140911">
    <property type="term" value="F:pore-forming activity"/>
    <property type="evidence" value="ECO:0007669"/>
    <property type="project" value="InterPro"/>
</dbReference>
<accession>A0A0D1A5Q8</accession>
<evidence type="ECO:0000313" key="10">
    <source>
        <dbReference type="Proteomes" id="UP000032279"/>
    </source>
</evidence>
<feature type="transmembrane region" description="Helical" evidence="8">
    <location>
        <begin position="162"/>
        <end position="181"/>
    </location>
</feature>
<evidence type="ECO:0000313" key="9">
    <source>
        <dbReference type="EMBL" id="KIS03007.1"/>
    </source>
</evidence>
<dbReference type="RefSeq" id="WP_044011115.1">
    <property type="nucleotide sequence ID" value="NZ_AWTT01000035.1"/>
</dbReference>
<dbReference type="GO" id="GO:0046872">
    <property type="term" value="F:metal ion binding"/>
    <property type="evidence" value="ECO:0007669"/>
    <property type="project" value="UniProtKB-KW"/>
</dbReference>
<dbReference type="EMBL" id="AWTT01000035">
    <property type="protein sequence ID" value="KIS03007.1"/>
    <property type="molecule type" value="Genomic_DNA"/>
</dbReference>
<dbReference type="InterPro" id="IPR005744">
    <property type="entry name" value="Hy-lIII"/>
</dbReference>
<evidence type="ECO:0000256" key="2">
    <source>
        <dbReference type="ARBA" id="ARBA00008488"/>
    </source>
</evidence>
<feature type="binding site" evidence="7">
    <location>
        <position position="194"/>
    </location>
    <ligand>
        <name>Zn(2+)</name>
        <dbReference type="ChEBI" id="CHEBI:29105"/>
    </ligand>
</feature>
<organism evidence="9 10">
    <name type="scientific">Paucilactobacillus wasatchensis</name>
    <dbReference type="NCBI Taxonomy" id="1335616"/>
    <lineage>
        <taxon>Bacteria</taxon>
        <taxon>Bacillati</taxon>
        <taxon>Bacillota</taxon>
        <taxon>Bacilli</taxon>
        <taxon>Lactobacillales</taxon>
        <taxon>Lactobacillaceae</taxon>
        <taxon>Paucilactobacillus</taxon>
    </lineage>
</organism>
<keyword evidence="6 8" id="KW-0472">Membrane</keyword>
<keyword evidence="10" id="KW-1185">Reference proteome</keyword>